<evidence type="ECO:0000313" key="3">
    <source>
        <dbReference type="RefSeq" id="XP_012938650.1"/>
    </source>
</evidence>
<dbReference type="RefSeq" id="XP_012938650.1">
    <property type="nucleotide sequence ID" value="XM_013083196.1"/>
</dbReference>
<evidence type="ECO:0000256" key="1">
    <source>
        <dbReference type="SAM" id="MobiDB-lite"/>
    </source>
</evidence>
<evidence type="ECO:0000313" key="2">
    <source>
        <dbReference type="Proteomes" id="UP000694888"/>
    </source>
</evidence>
<feature type="region of interest" description="Disordered" evidence="1">
    <location>
        <begin position="307"/>
        <end position="332"/>
    </location>
</feature>
<keyword evidence="2" id="KW-1185">Reference proteome</keyword>
<dbReference type="Proteomes" id="UP000694888">
    <property type="component" value="Unplaced"/>
</dbReference>
<sequence>MDSSSIKNHPPTPNVAKKSRLAEAGAAAEPSKQPTKGKRTFTFASALPPLRELPRQLYLTIRSTDAQKNITNLNVFKLGDALSQVLGYIPTNVQKLSSGALLIKCASDKELAGLEKITTFGGVPCVSERHQKFNQSKGVVRSHELKGCSNQDIVDNCEGVVEALRITIRWGESTLETNTVILTFDSCRPPATVRASYLVLDVRPYVPNPLRCFQCQKFGHSQSRCRRAAVCHRCGKAGHPCCPNCQGQHTAFSKDCPTWIQERAIQEYKARNGCSFQEARKAVCPPDMTPVHGQSYASVLWPVTKSTSASTVDPPRTHGQQETYCETQKGST</sequence>
<organism evidence="2 3">
    <name type="scientific">Aplysia californica</name>
    <name type="common">California sea hare</name>
    <dbReference type="NCBI Taxonomy" id="6500"/>
    <lineage>
        <taxon>Eukaryota</taxon>
        <taxon>Metazoa</taxon>
        <taxon>Spiralia</taxon>
        <taxon>Lophotrochozoa</taxon>
        <taxon>Mollusca</taxon>
        <taxon>Gastropoda</taxon>
        <taxon>Heterobranchia</taxon>
        <taxon>Euthyneura</taxon>
        <taxon>Tectipleura</taxon>
        <taxon>Aplysiida</taxon>
        <taxon>Aplysioidea</taxon>
        <taxon>Aplysiidae</taxon>
        <taxon>Aplysia</taxon>
    </lineage>
</organism>
<dbReference type="GeneID" id="106011927"/>
<protein>
    <submittedName>
        <fullName evidence="3">Uncharacterized protein LOC106011927</fullName>
    </submittedName>
</protein>
<feature type="compositionally biased region" description="Polar residues" evidence="1">
    <location>
        <begin position="318"/>
        <end position="332"/>
    </location>
</feature>
<feature type="region of interest" description="Disordered" evidence="1">
    <location>
        <begin position="1"/>
        <end position="38"/>
    </location>
</feature>
<gene>
    <name evidence="3" type="primary">LOC106011927</name>
</gene>
<proteinExistence type="predicted"/>
<accession>A0ABM1A115</accession>
<reference evidence="3" key="1">
    <citation type="submission" date="2025-08" db="UniProtKB">
        <authorList>
            <consortium name="RefSeq"/>
        </authorList>
    </citation>
    <scope>IDENTIFICATION</scope>
</reference>
<name>A0ABM1A115_APLCA</name>